<evidence type="ECO:0000256" key="13">
    <source>
        <dbReference type="RuleBase" id="RU003707"/>
    </source>
</evidence>
<dbReference type="Pfam" id="PF02737">
    <property type="entry name" value="3HCDH_N"/>
    <property type="match status" value="1"/>
</dbReference>
<evidence type="ECO:0000256" key="9">
    <source>
        <dbReference type="ARBA" id="ARBA00023098"/>
    </source>
</evidence>
<comment type="caution">
    <text evidence="16">The sequence shown here is derived from an EMBL/GenBank/DDBJ whole genome shotgun (WGS) entry which is preliminary data.</text>
</comment>
<organism evidence="16 17">
    <name type="scientific">Lujinxingia vulgaris</name>
    <dbReference type="NCBI Taxonomy" id="2600176"/>
    <lineage>
        <taxon>Bacteria</taxon>
        <taxon>Deltaproteobacteria</taxon>
        <taxon>Bradymonadales</taxon>
        <taxon>Lujinxingiaceae</taxon>
        <taxon>Lujinxingia</taxon>
    </lineage>
</organism>
<dbReference type="InterPro" id="IPR050136">
    <property type="entry name" value="FA_oxidation_alpha_subunit"/>
</dbReference>
<evidence type="ECO:0000256" key="6">
    <source>
        <dbReference type="ARBA" id="ARBA00022963"/>
    </source>
</evidence>
<dbReference type="OrthoDB" id="9771883at2"/>
<dbReference type="PANTHER" id="PTHR43612">
    <property type="entry name" value="TRIFUNCTIONAL ENZYME SUBUNIT ALPHA"/>
    <property type="match status" value="1"/>
</dbReference>
<evidence type="ECO:0000256" key="1">
    <source>
        <dbReference type="ARBA" id="ARBA00005005"/>
    </source>
</evidence>
<dbReference type="GO" id="GO:0070403">
    <property type="term" value="F:NAD+ binding"/>
    <property type="evidence" value="ECO:0007669"/>
    <property type="project" value="InterPro"/>
</dbReference>
<evidence type="ECO:0000256" key="11">
    <source>
        <dbReference type="ARBA" id="ARBA00023268"/>
    </source>
</evidence>
<keyword evidence="11" id="KW-0511">Multifunctional enzyme</keyword>
<evidence type="ECO:0000256" key="10">
    <source>
        <dbReference type="ARBA" id="ARBA00023239"/>
    </source>
</evidence>
<dbReference type="Gene3D" id="3.40.50.720">
    <property type="entry name" value="NAD(P)-binding Rossmann-like Domain"/>
    <property type="match status" value="1"/>
</dbReference>
<comment type="pathway">
    <text evidence="1">Lipid metabolism; fatty acid beta-oxidation.</text>
</comment>
<dbReference type="Gene3D" id="1.10.1040.50">
    <property type="match status" value="1"/>
</dbReference>
<evidence type="ECO:0000256" key="12">
    <source>
        <dbReference type="ARBA" id="ARBA00049556"/>
    </source>
</evidence>
<keyword evidence="9" id="KW-0443">Lipid metabolism</keyword>
<feature type="domain" description="3-hydroxyacyl-CoA dehydrogenase C-terminal" evidence="14">
    <location>
        <begin position="506"/>
        <end position="599"/>
    </location>
</feature>
<comment type="catalytic activity">
    <reaction evidence="12">
        <text>a (3S)-3-hydroxyacyl-CoA + NAD(+) = a 3-oxoacyl-CoA + NADH + H(+)</text>
        <dbReference type="Rhea" id="RHEA:22432"/>
        <dbReference type="ChEBI" id="CHEBI:15378"/>
        <dbReference type="ChEBI" id="CHEBI:57318"/>
        <dbReference type="ChEBI" id="CHEBI:57540"/>
        <dbReference type="ChEBI" id="CHEBI:57945"/>
        <dbReference type="ChEBI" id="CHEBI:90726"/>
        <dbReference type="EC" id="1.1.1.35"/>
    </reaction>
</comment>
<dbReference type="InterPro" id="IPR001753">
    <property type="entry name" value="Enoyl-CoA_hydra/iso"/>
</dbReference>
<keyword evidence="16" id="KW-0413">Isomerase</keyword>
<comment type="similarity">
    <text evidence="2">In the central section; belongs to the 3-hydroxyacyl-CoA dehydrogenase family.</text>
</comment>
<dbReference type="InterPro" id="IPR006176">
    <property type="entry name" value="3-OHacyl-CoA_DH_NAD-bd"/>
</dbReference>
<accession>A0A5C6WTK3</accession>
<dbReference type="PROSITE" id="PS00166">
    <property type="entry name" value="ENOYL_COA_HYDRATASE"/>
    <property type="match status" value="1"/>
</dbReference>
<keyword evidence="5" id="KW-0276">Fatty acid metabolism</keyword>
<dbReference type="PANTHER" id="PTHR43612:SF3">
    <property type="entry name" value="TRIFUNCTIONAL ENZYME SUBUNIT ALPHA, MITOCHONDRIAL"/>
    <property type="match status" value="1"/>
</dbReference>
<gene>
    <name evidence="16" type="primary">fadJ</name>
    <name evidence="16" type="ORF">FRC96_21480</name>
</gene>
<keyword evidence="10 16" id="KW-0456">Lyase</keyword>
<dbReference type="RefSeq" id="WP_146977604.1">
    <property type="nucleotide sequence ID" value="NZ_VOSL01000148.1"/>
</dbReference>
<dbReference type="GO" id="GO:0016509">
    <property type="term" value="F:long-chain (3S)-3-hydroxyacyl-CoA dehydrogenase (NAD+) activity"/>
    <property type="evidence" value="ECO:0007669"/>
    <property type="project" value="TreeGrafter"/>
</dbReference>
<keyword evidence="6" id="KW-0442">Lipid degradation</keyword>
<dbReference type="SUPFAM" id="SSF52096">
    <property type="entry name" value="ClpP/crotonase"/>
    <property type="match status" value="1"/>
</dbReference>
<dbReference type="GO" id="GO:0006635">
    <property type="term" value="P:fatty acid beta-oxidation"/>
    <property type="evidence" value="ECO:0007669"/>
    <property type="project" value="UniProtKB-UniPathway"/>
</dbReference>
<dbReference type="Proteomes" id="UP000321046">
    <property type="component" value="Unassembled WGS sequence"/>
</dbReference>
<evidence type="ECO:0000256" key="4">
    <source>
        <dbReference type="ARBA" id="ARBA00012076"/>
    </source>
</evidence>
<evidence type="ECO:0000259" key="15">
    <source>
        <dbReference type="Pfam" id="PF02737"/>
    </source>
</evidence>
<dbReference type="InterPro" id="IPR008927">
    <property type="entry name" value="6-PGluconate_DH-like_C_sf"/>
</dbReference>
<protein>
    <recommendedName>
        <fullName evidence="4">enoyl-CoA hydratase</fullName>
        <ecNumber evidence="4">4.2.1.17</ecNumber>
    </recommendedName>
</protein>
<dbReference type="EC" id="4.2.1.17" evidence="4"/>
<keyword evidence="7 16" id="KW-0560">Oxidoreductase</keyword>
<reference evidence="16 17" key="1">
    <citation type="submission" date="2019-08" db="EMBL/GenBank/DDBJ databases">
        <title>Bradymonadales sp. TMQ2.</title>
        <authorList>
            <person name="Liang Q."/>
        </authorList>
    </citation>
    <scope>NUCLEOTIDE SEQUENCE [LARGE SCALE GENOMIC DNA]</scope>
    <source>
        <strain evidence="16 17">TMQ2</strain>
    </source>
</reference>
<keyword evidence="8" id="KW-0520">NAD</keyword>
<dbReference type="InterPro" id="IPR036291">
    <property type="entry name" value="NAD(P)-bd_dom_sf"/>
</dbReference>
<dbReference type="FunFam" id="3.90.226.10:FF:000011">
    <property type="entry name" value="Fatty acid oxidation complex subunit alpha"/>
    <property type="match status" value="1"/>
</dbReference>
<evidence type="ECO:0000256" key="7">
    <source>
        <dbReference type="ARBA" id="ARBA00023002"/>
    </source>
</evidence>
<dbReference type="Gene3D" id="3.90.226.10">
    <property type="entry name" value="2-enoyl-CoA Hydratase, Chain A, domain 1"/>
    <property type="match status" value="1"/>
</dbReference>
<evidence type="ECO:0000256" key="2">
    <source>
        <dbReference type="ARBA" id="ARBA00007005"/>
    </source>
</evidence>
<dbReference type="GO" id="GO:0016853">
    <property type="term" value="F:isomerase activity"/>
    <property type="evidence" value="ECO:0007669"/>
    <property type="project" value="UniProtKB-KW"/>
</dbReference>
<evidence type="ECO:0000256" key="5">
    <source>
        <dbReference type="ARBA" id="ARBA00022832"/>
    </source>
</evidence>
<dbReference type="InterPro" id="IPR029045">
    <property type="entry name" value="ClpP/crotonase-like_dom_sf"/>
</dbReference>
<evidence type="ECO:0000259" key="14">
    <source>
        <dbReference type="Pfam" id="PF00725"/>
    </source>
</evidence>
<sequence>MASSSTSYVRHHIEDGLAHVEIDVDGQSVNTLSTPMIERFEALLDELETSSDVEGVIITSAKTDNFVAGFDIEELQGYEHDPDALRALVKRGQALMARLEALRVPVVAAIDGSCLGGGLELALACDARITTENPRSVFGLPEVMLGLIPGGGGTQRLPRLIDLSQALDLILTGRQINARKALKIGLVDDVVHPGILLEVAREKVRKLATEPGAGPSLGDNLEEAFNDPVKLAARTPARRLIFSRAREQVLKESGGNYPAPLKALDVIETGFSEGFEAGLRAEGEAFTELVRSPEARNLMNIFFMRQEVNKDRVVDGRVKPREITRLGVIGAGLMGAGIAQVAAYNGTNVRLKDASAPGLGWGMNYIDDLLKKAARRKKISEAQADIALGRVAPTLTYEGLERCEIVIEAVFENKELKQSILAELEALGNADQIVASNTSTIPIKTIAKKSKRPENVLGMHFFSPVHKMPLLEIIRTEKTSPKALATALAYGRELGKTCIVVDDGPGFFTSRVIGAYINEAGWILQEGGRIDEIDAAMRSFGFPVGPLKLVDEVGMDVALKAAGVLQEAFQERWDAPEGLRILAEQGRKGRKNKRGFYDYASGDSRAPDTTVYEALPGGATRRHIDAETITRRCWLAMLNECAYALDEGIIRSPRDGDIGVIFGLGFPPFRGGIFRHADEVGLGWVVDTLHTLAGQHGERLRPAPILERMAEKGERFYNA</sequence>
<feature type="domain" description="3-hydroxyacyl-CoA dehydrogenase NAD binding" evidence="15">
    <location>
        <begin position="326"/>
        <end position="503"/>
    </location>
</feature>
<dbReference type="InterPro" id="IPR018376">
    <property type="entry name" value="Enoyl-CoA_hyd/isom_CS"/>
</dbReference>
<dbReference type="UniPathway" id="UPA00659"/>
<dbReference type="EMBL" id="VOSL01000148">
    <property type="protein sequence ID" value="TXD31432.1"/>
    <property type="molecule type" value="Genomic_DNA"/>
</dbReference>
<evidence type="ECO:0000313" key="17">
    <source>
        <dbReference type="Proteomes" id="UP000321046"/>
    </source>
</evidence>
<name>A0A5C6WTK3_9DELT</name>
<evidence type="ECO:0000256" key="3">
    <source>
        <dbReference type="ARBA" id="ARBA00008750"/>
    </source>
</evidence>
<dbReference type="CDD" id="cd06558">
    <property type="entry name" value="crotonase-like"/>
    <property type="match status" value="1"/>
</dbReference>
<dbReference type="Pfam" id="PF00378">
    <property type="entry name" value="ECH_1"/>
    <property type="match status" value="1"/>
</dbReference>
<dbReference type="GO" id="GO:0004300">
    <property type="term" value="F:enoyl-CoA hydratase activity"/>
    <property type="evidence" value="ECO:0007669"/>
    <property type="project" value="UniProtKB-EC"/>
</dbReference>
<comment type="similarity">
    <text evidence="13">Belongs to the enoyl-CoA hydratase/isomerase family.</text>
</comment>
<proteinExistence type="inferred from homology"/>
<dbReference type="InterPro" id="IPR006108">
    <property type="entry name" value="3HC_DH_C"/>
</dbReference>
<feature type="domain" description="3-hydroxyacyl-CoA dehydrogenase C-terminal" evidence="14">
    <location>
        <begin position="629"/>
        <end position="714"/>
    </location>
</feature>
<dbReference type="SUPFAM" id="SSF48179">
    <property type="entry name" value="6-phosphogluconate dehydrogenase C-terminal domain-like"/>
    <property type="match status" value="2"/>
</dbReference>
<dbReference type="Pfam" id="PF00725">
    <property type="entry name" value="3HCDH"/>
    <property type="match status" value="2"/>
</dbReference>
<dbReference type="SUPFAM" id="SSF51735">
    <property type="entry name" value="NAD(P)-binding Rossmann-fold domains"/>
    <property type="match status" value="1"/>
</dbReference>
<comment type="similarity">
    <text evidence="3">In the N-terminal section; belongs to the enoyl-CoA hydratase/isomerase family.</text>
</comment>
<evidence type="ECO:0000256" key="8">
    <source>
        <dbReference type="ARBA" id="ARBA00023027"/>
    </source>
</evidence>
<dbReference type="FunFam" id="3.40.50.720:FF:000009">
    <property type="entry name" value="Fatty oxidation complex, alpha subunit"/>
    <property type="match status" value="1"/>
</dbReference>
<dbReference type="AlphaFoldDB" id="A0A5C6WTK3"/>
<evidence type="ECO:0000313" key="16">
    <source>
        <dbReference type="EMBL" id="TXD31432.1"/>
    </source>
</evidence>